<feature type="chain" id="PRO_5034095273" description="Ig-like domain-containing protein" evidence="4">
    <location>
        <begin position="19"/>
        <end position="841"/>
    </location>
</feature>
<dbReference type="PANTHER" id="PTHR23411">
    <property type="entry name" value="TAPASIN"/>
    <property type="match status" value="1"/>
</dbReference>
<dbReference type="Gene3D" id="2.60.40.10">
    <property type="entry name" value="Immunoglobulins"/>
    <property type="match status" value="6"/>
</dbReference>
<evidence type="ECO:0000256" key="4">
    <source>
        <dbReference type="SAM" id="SignalP"/>
    </source>
</evidence>
<dbReference type="GeneTree" id="ENSGT00940000163371"/>
<dbReference type="Pfam" id="PF07654">
    <property type="entry name" value="C1-set"/>
    <property type="match status" value="3"/>
</dbReference>
<evidence type="ECO:0000256" key="3">
    <source>
        <dbReference type="SAM" id="Phobius"/>
    </source>
</evidence>
<dbReference type="InterPro" id="IPR007110">
    <property type="entry name" value="Ig-like_dom"/>
</dbReference>
<reference evidence="6" key="1">
    <citation type="submission" date="2025-08" db="UniProtKB">
        <authorList>
            <consortium name="Ensembl"/>
        </authorList>
    </citation>
    <scope>IDENTIFICATION</scope>
</reference>
<evidence type="ECO:0000313" key="6">
    <source>
        <dbReference type="Ensembl" id="ENSLLEP00000024858.1"/>
    </source>
</evidence>
<evidence type="ECO:0000256" key="1">
    <source>
        <dbReference type="ARBA" id="ARBA00023319"/>
    </source>
</evidence>
<dbReference type="FunFam" id="2.60.40.10:FF:001774">
    <property type="entry name" value="Uncharacterized LOC100216153"/>
    <property type="match status" value="1"/>
</dbReference>
<keyword evidence="3" id="KW-0472">Membrane</keyword>
<dbReference type="InterPro" id="IPR013106">
    <property type="entry name" value="Ig_V-set"/>
</dbReference>
<keyword evidence="1" id="KW-0393">Immunoglobulin domain</keyword>
<dbReference type="SUPFAM" id="SSF48726">
    <property type="entry name" value="Immunoglobulin"/>
    <property type="match status" value="5"/>
</dbReference>
<evidence type="ECO:0000256" key="2">
    <source>
        <dbReference type="SAM" id="MobiDB-lite"/>
    </source>
</evidence>
<feature type="domain" description="Ig-like" evidence="5">
    <location>
        <begin position="129"/>
        <end position="222"/>
    </location>
</feature>
<feature type="domain" description="Ig-like" evidence="5">
    <location>
        <begin position="595"/>
        <end position="702"/>
    </location>
</feature>
<feature type="signal peptide" evidence="4">
    <location>
        <begin position="1"/>
        <end position="18"/>
    </location>
</feature>
<dbReference type="AlphaFoldDB" id="A0A8C5PM04"/>
<dbReference type="SMART" id="SM00407">
    <property type="entry name" value="IGc1"/>
    <property type="match status" value="3"/>
</dbReference>
<accession>A0A8C5PM04</accession>
<dbReference type="InterPro" id="IPR050380">
    <property type="entry name" value="Immune_Resp_Modulators"/>
</dbReference>
<dbReference type="InterPro" id="IPR013783">
    <property type="entry name" value="Ig-like_fold"/>
</dbReference>
<dbReference type="OrthoDB" id="10043043at2759"/>
<reference evidence="6" key="2">
    <citation type="submission" date="2025-09" db="UniProtKB">
        <authorList>
            <consortium name="Ensembl"/>
        </authorList>
    </citation>
    <scope>IDENTIFICATION</scope>
</reference>
<dbReference type="InterPro" id="IPR003006">
    <property type="entry name" value="Ig/MHC_CS"/>
</dbReference>
<dbReference type="SMART" id="SM00409">
    <property type="entry name" value="IG"/>
    <property type="match status" value="3"/>
</dbReference>
<feature type="transmembrane region" description="Helical" evidence="3">
    <location>
        <begin position="336"/>
        <end position="359"/>
    </location>
</feature>
<keyword evidence="7" id="KW-1185">Reference proteome</keyword>
<organism evidence="6 7">
    <name type="scientific">Leptobrachium leishanense</name>
    <name type="common">Leishan spiny toad</name>
    <dbReference type="NCBI Taxonomy" id="445787"/>
    <lineage>
        <taxon>Eukaryota</taxon>
        <taxon>Metazoa</taxon>
        <taxon>Chordata</taxon>
        <taxon>Craniata</taxon>
        <taxon>Vertebrata</taxon>
        <taxon>Euteleostomi</taxon>
        <taxon>Amphibia</taxon>
        <taxon>Batrachia</taxon>
        <taxon>Anura</taxon>
        <taxon>Pelobatoidea</taxon>
        <taxon>Megophryidae</taxon>
        <taxon>Leptobrachium</taxon>
    </lineage>
</organism>
<dbReference type="InterPro" id="IPR003599">
    <property type="entry name" value="Ig_sub"/>
</dbReference>
<dbReference type="Proteomes" id="UP000694569">
    <property type="component" value="Unplaced"/>
</dbReference>
<keyword evidence="4" id="KW-0732">Signal</keyword>
<evidence type="ECO:0000259" key="5">
    <source>
        <dbReference type="PROSITE" id="PS50835"/>
    </source>
</evidence>
<feature type="domain" description="Ig-like" evidence="5">
    <location>
        <begin position="19"/>
        <end position="122"/>
    </location>
</feature>
<dbReference type="FunFam" id="2.60.40.10:FF:001931">
    <property type="entry name" value="Uncharacterized LOC100216153"/>
    <property type="match status" value="1"/>
</dbReference>
<feature type="region of interest" description="Disordered" evidence="2">
    <location>
        <begin position="814"/>
        <end position="841"/>
    </location>
</feature>
<feature type="domain" description="Ig-like" evidence="5">
    <location>
        <begin position="229"/>
        <end position="319"/>
    </location>
</feature>
<dbReference type="PROSITE" id="PS50835">
    <property type="entry name" value="IG_LIKE"/>
    <property type="match status" value="4"/>
</dbReference>
<dbReference type="Pfam" id="PF07686">
    <property type="entry name" value="V-set"/>
    <property type="match status" value="1"/>
</dbReference>
<protein>
    <recommendedName>
        <fullName evidence="5">Ig-like domain-containing protein</fullName>
    </recommendedName>
</protein>
<dbReference type="InterPro" id="IPR036179">
    <property type="entry name" value="Ig-like_dom_sf"/>
</dbReference>
<name>A0A8C5PM04_9ANUR</name>
<evidence type="ECO:0000313" key="7">
    <source>
        <dbReference type="Proteomes" id="UP000694569"/>
    </source>
</evidence>
<keyword evidence="3" id="KW-0812">Transmembrane</keyword>
<keyword evidence="3" id="KW-1133">Transmembrane helix</keyword>
<sequence length="841" mass="95036">MDLWEFLLFLVVQRACSGLEVTVPLSLQTASPGSIVLLPCTFRVKDSTVNPNFLAVVWKYGEKELVKFDNKGLTSTLKASIDPQAALKGDATLTVHDVTVSDEGTYKCIVIYSPEMDQKTIDLRLQATPSVKMTKKALLKNQKNRLVCSATDFYPRAITITWRRNGQVLLTSNTGEPQGNGDGTYSVNSSVILNPTETQEKQLIECQVEHESLGKPITDEYSVIYGETPSVQVFSLEMPGPRDMPGQRERVVVCEAKRFSPEAITLNWKLEGKLAKTPGKNEDGTFTEQIYYRVYPSPDNEPEDFSCEVQHETLLNPITQTHQVRYFSDQDKSNHLGLAFLLGMLVSMAGIGVLLWFLLYKKKYFQHFMVSPIYGPETSNENDKVTFYCVAFNCLKATEVTWCVTETDGKPVTLPHPRTKDEEERLLGCDYTMRTDQSGDNKLQKVITALIFAPSVSHHSNMTIVCKFTSDGKTKETELKWSFTLRKPQVSDEKPIALSLGDSGDVICSIELKDFNPKDIGITWSCGAGHYQDLETIKDKITENSQKTYDAKSECRIPGNRFTEPGFKVRVTWRHESMEEPEWREVSAADLPWCPQMSDISVPRLLHGKEAKLQCKISGYFPDALTVNWLRREAGKPDLFPVSPSDKYKIPVMNVTRQEDQTFTCIASIIVNVSIKPDHRAEFICQVGHLTSTLEKRTGELDVKGIPVVDVAFTSKRSDNWLIANVRSFYPDQITVKWSRTKYDSKYVEYPDITEEVTKSSDGTFHLITKCKAKKFKDKKSFKVSVEHESLESPIEKVMSPHKDSFFVTYKESRTPLPQITSDKEDGHPPDSAKLHEATEK</sequence>
<dbReference type="Ensembl" id="ENSLLET00000025810.1">
    <property type="protein sequence ID" value="ENSLLEP00000024858.1"/>
    <property type="gene ID" value="ENSLLEG00000015825.1"/>
</dbReference>
<dbReference type="InterPro" id="IPR003597">
    <property type="entry name" value="Ig_C1-set"/>
</dbReference>
<proteinExistence type="predicted"/>
<dbReference type="CDD" id="cd00098">
    <property type="entry name" value="IgC1"/>
    <property type="match status" value="1"/>
</dbReference>
<feature type="compositionally biased region" description="Basic and acidic residues" evidence="2">
    <location>
        <begin position="822"/>
        <end position="841"/>
    </location>
</feature>
<dbReference type="PROSITE" id="PS00290">
    <property type="entry name" value="IG_MHC"/>
    <property type="match status" value="2"/>
</dbReference>